<evidence type="ECO:0000313" key="3">
    <source>
        <dbReference type="EMBL" id="CYW21816.1"/>
    </source>
</evidence>
<feature type="signal peptide" evidence="1">
    <location>
        <begin position="1"/>
        <end position="28"/>
    </location>
</feature>
<keyword evidence="1" id="KW-0732">Signal</keyword>
<reference evidence="6 7" key="1">
    <citation type="submission" date="2016-02" db="EMBL/GenBank/DDBJ databases">
        <authorList>
            <consortium name="Pathogen Informatics"/>
        </authorList>
    </citation>
    <scope>NUCLEOTIDE SEQUENCE [LARGE SCALE GENOMIC DNA]</scope>
    <source>
        <strain evidence="3 7">LSS79</strain>
        <strain evidence="4 6">SS1062</strain>
    </source>
</reference>
<dbReference type="EMBL" id="CP017089">
    <property type="protein sequence ID" value="ASW50668.1"/>
    <property type="molecule type" value="Genomic_DNA"/>
</dbReference>
<evidence type="ECO:0000256" key="1">
    <source>
        <dbReference type="SAM" id="SignalP"/>
    </source>
</evidence>
<reference evidence="5" key="3">
    <citation type="submission" date="2023-11" db="EMBL/GenBank/DDBJ databases">
        <title>Antimicrobial resistance in invasive Streptococcus suis isolated in Spain and the associated genetic mechanisms.</title>
        <authorList>
            <person name="Uruen C."/>
            <person name="Arenas J.A."/>
        </authorList>
    </citation>
    <scope>NUCLEOTIDE SEQUENCE</scope>
    <source>
        <strain evidence="5">Ss_70</strain>
    </source>
</reference>
<dbReference type="EMBL" id="FIKT01000046">
    <property type="protein sequence ID" value="CYX34060.1"/>
    <property type="molecule type" value="Genomic_DNA"/>
</dbReference>
<name>A0A0Z8NFY7_STRSU</name>
<evidence type="ECO:0000313" key="8">
    <source>
        <dbReference type="Proteomes" id="UP000323128"/>
    </source>
</evidence>
<evidence type="ECO:0000313" key="2">
    <source>
        <dbReference type="EMBL" id="ASW50668.1"/>
    </source>
</evidence>
<feature type="chain" id="PRO_5014243410" evidence="1">
    <location>
        <begin position="29"/>
        <end position="85"/>
    </location>
</feature>
<dbReference type="EMBL" id="JAWWZK010000040">
    <property type="protein sequence ID" value="MDX5038743.1"/>
    <property type="molecule type" value="Genomic_DNA"/>
</dbReference>
<accession>A0A0Z8NFY7</accession>
<dbReference type="Proteomes" id="UP000071962">
    <property type="component" value="Unassembled WGS sequence"/>
</dbReference>
<protein>
    <submittedName>
        <fullName evidence="3">Bacteriocin</fullName>
    </submittedName>
</protein>
<reference evidence="2 8" key="2">
    <citation type="submission" date="2016-08" db="EMBL/GenBank/DDBJ databases">
        <title>Streptococcus suis SRD478 Genome sequencing and assembly.</title>
        <authorList>
            <person name="Nicholson T.L."/>
            <person name="Bayles D.O."/>
            <person name="Shore S.M."/>
        </authorList>
    </citation>
    <scope>NUCLEOTIDE SEQUENCE [LARGE SCALE GENOMIC DNA]</scope>
    <source>
        <strain evidence="2 8">SRD478</strain>
        <plasmid evidence="8">psrd478</plasmid>
        <plasmid evidence="2">pSRD478</plasmid>
    </source>
</reference>
<dbReference type="AlphaFoldDB" id="A0A0Z8NFY7"/>
<dbReference type="EMBL" id="FIIC01000054">
    <property type="protein sequence ID" value="CYW21816.1"/>
    <property type="molecule type" value="Genomic_DNA"/>
</dbReference>
<geneLocation type="plasmid" evidence="8">
    <name>psrd478</name>
</geneLocation>
<proteinExistence type="predicted"/>
<dbReference type="Proteomes" id="UP000075193">
    <property type="component" value="Unassembled WGS sequence"/>
</dbReference>
<organism evidence="3 7">
    <name type="scientific">Streptococcus suis</name>
    <dbReference type="NCBI Taxonomy" id="1307"/>
    <lineage>
        <taxon>Bacteria</taxon>
        <taxon>Bacillati</taxon>
        <taxon>Bacillota</taxon>
        <taxon>Bacilli</taxon>
        <taxon>Lactobacillales</taxon>
        <taxon>Streptococcaceae</taxon>
        <taxon>Streptococcus</taxon>
    </lineage>
</organism>
<dbReference type="RefSeq" id="WP_052506800.1">
    <property type="nucleotide sequence ID" value="NZ_CEDF01000001.1"/>
</dbReference>
<geneLocation type="plasmid" evidence="2">
    <name>pSRD478</name>
</geneLocation>
<evidence type="ECO:0000313" key="5">
    <source>
        <dbReference type="EMBL" id="MDX5038743.1"/>
    </source>
</evidence>
<gene>
    <name evidence="3" type="primary">pedA</name>
    <name evidence="2" type="ORF">A7J08_10060</name>
    <name evidence="3" type="ORF">ERS132441_02155</name>
    <name evidence="4" type="ORF">ERS132551_02071</name>
    <name evidence="5" type="ORF">SHY70_10745</name>
</gene>
<dbReference type="Proteomes" id="UP001270004">
    <property type="component" value="Unassembled WGS sequence"/>
</dbReference>
<evidence type="ECO:0000313" key="7">
    <source>
        <dbReference type="Proteomes" id="UP000075193"/>
    </source>
</evidence>
<keyword evidence="2" id="KW-0614">Plasmid</keyword>
<evidence type="ECO:0000313" key="4">
    <source>
        <dbReference type="EMBL" id="CYX34060.1"/>
    </source>
</evidence>
<sequence length="85" mass="9247">MKNTLYKVVLFTSLILVGMVVSSNKVEAAAVKVAPAVYCYNGSDGRARCSMDYAEARSYVGRIVVNGWVNYGPWQARPGFGVIIP</sequence>
<evidence type="ECO:0000313" key="6">
    <source>
        <dbReference type="Proteomes" id="UP000071962"/>
    </source>
</evidence>